<dbReference type="CDD" id="cd01347">
    <property type="entry name" value="ligand_gated_channel"/>
    <property type="match status" value="1"/>
</dbReference>
<name>A0A7S8HBP0_9HYPH</name>
<keyword evidence="5" id="KW-0410">Iron transport</keyword>
<evidence type="ECO:0000256" key="2">
    <source>
        <dbReference type="ARBA" id="ARBA00009810"/>
    </source>
</evidence>
<dbReference type="GO" id="GO:0044718">
    <property type="term" value="P:siderophore transmembrane transport"/>
    <property type="evidence" value="ECO:0007669"/>
    <property type="project" value="TreeGrafter"/>
</dbReference>
<evidence type="ECO:0000256" key="1">
    <source>
        <dbReference type="ARBA" id="ARBA00004571"/>
    </source>
</evidence>
<dbReference type="Proteomes" id="UP000593594">
    <property type="component" value="Chromosome"/>
</dbReference>
<keyword evidence="9 15" id="KW-0798">TonB box</keyword>
<proteinExistence type="inferred from homology"/>
<evidence type="ECO:0000313" key="17">
    <source>
        <dbReference type="EMBL" id="QPC42403.1"/>
    </source>
</evidence>
<keyword evidence="4 13" id="KW-1134">Transmembrane beta strand</keyword>
<keyword evidence="6 13" id="KW-0812">Transmembrane</keyword>
<evidence type="ECO:0000256" key="9">
    <source>
        <dbReference type="ARBA" id="ARBA00023077"/>
    </source>
</evidence>
<dbReference type="Gene3D" id="2.40.170.20">
    <property type="entry name" value="TonB-dependent receptor, beta-barrel domain"/>
    <property type="match status" value="1"/>
</dbReference>
<keyword evidence="10 13" id="KW-0472">Membrane</keyword>
<dbReference type="InterPro" id="IPR012910">
    <property type="entry name" value="Plug_dom"/>
</dbReference>
<keyword evidence="8" id="KW-0408">Iron</keyword>
<protein>
    <submittedName>
        <fullName evidence="17">TonB-dependent receptor</fullName>
    </submittedName>
</protein>
<reference evidence="17 18" key="1">
    <citation type="submission" date="2020-06" db="EMBL/GenBank/DDBJ databases">
        <title>Genome sequence of 2 isolates from Red Sea Mangroves.</title>
        <authorList>
            <person name="Sefrji F."/>
            <person name="Michoud G."/>
            <person name="Merlino G."/>
            <person name="Daffonchio D."/>
        </authorList>
    </citation>
    <scope>NUCLEOTIDE SEQUENCE [LARGE SCALE GENOMIC DNA]</scope>
    <source>
        <strain evidence="17 18">R1DC25</strain>
    </source>
</reference>
<dbReference type="RefSeq" id="WP_213163636.1">
    <property type="nucleotide sequence ID" value="NZ_CP058214.1"/>
</dbReference>
<dbReference type="InterPro" id="IPR011662">
    <property type="entry name" value="Secretin/TonB_short_N"/>
</dbReference>
<evidence type="ECO:0000256" key="4">
    <source>
        <dbReference type="ARBA" id="ARBA00022452"/>
    </source>
</evidence>
<dbReference type="InterPro" id="IPR039426">
    <property type="entry name" value="TonB-dep_rcpt-like"/>
</dbReference>
<dbReference type="GO" id="GO:0009279">
    <property type="term" value="C:cell outer membrane"/>
    <property type="evidence" value="ECO:0007669"/>
    <property type="project" value="UniProtKB-SubCell"/>
</dbReference>
<evidence type="ECO:0000256" key="10">
    <source>
        <dbReference type="ARBA" id="ARBA00023136"/>
    </source>
</evidence>
<dbReference type="EMBL" id="CP058214">
    <property type="protein sequence ID" value="QPC42403.1"/>
    <property type="molecule type" value="Genomic_DNA"/>
</dbReference>
<dbReference type="InterPro" id="IPR037066">
    <property type="entry name" value="Plug_dom_sf"/>
</dbReference>
<comment type="subcellular location">
    <subcellularLocation>
        <location evidence="1 13">Cell outer membrane</location>
        <topology evidence="1 13">Multi-pass membrane protein</topology>
    </subcellularLocation>
</comment>
<dbReference type="GO" id="GO:0015344">
    <property type="term" value="F:siderophore uptake transmembrane transporter activity"/>
    <property type="evidence" value="ECO:0007669"/>
    <property type="project" value="TreeGrafter"/>
</dbReference>
<keyword evidence="11 17" id="KW-0675">Receptor</keyword>
<evidence type="ECO:0000256" key="12">
    <source>
        <dbReference type="ARBA" id="ARBA00023237"/>
    </source>
</evidence>
<dbReference type="Pfam" id="PF00593">
    <property type="entry name" value="TonB_dep_Rec_b-barrel"/>
    <property type="match status" value="1"/>
</dbReference>
<dbReference type="KEGG" id="kmn:HW532_06605"/>
<keyword evidence="5" id="KW-0406">Ion transport</keyword>
<dbReference type="PROSITE" id="PS01156">
    <property type="entry name" value="TONB_DEPENDENT_REC_2"/>
    <property type="match status" value="1"/>
</dbReference>
<dbReference type="Pfam" id="PF07715">
    <property type="entry name" value="Plug"/>
    <property type="match status" value="1"/>
</dbReference>
<dbReference type="SUPFAM" id="SSF56935">
    <property type="entry name" value="Porins"/>
    <property type="match status" value="1"/>
</dbReference>
<keyword evidence="3 13" id="KW-0813">Transport</keyword>
<feature type="domain" description="Secretin/TonB short N-terminal" evidence="16">
    <location>
        <begin position="82"/>
        <end position="133"/>
    </location>
</feature>
<evidence type="ECO:0000256" key="13">
    <source>
        <dbReference type="PROSITE-ProRule" id="PRU01360"/>
    </source>
</evidence>
<evidence type="ECO:0000256" key="7">
    <source>
        <dbReference type="ARBA" id="ARBA00022729"/>
    </source>
</evidence>
<evidence type="ECO:0000256" key="5">
    <source>
        <dbReference type="ARBA" id="ARBA00022496"/>
    </source>
</evidence>
<keyword evidence="12 13" id="KW-0998">Cell outer membrane</keyword>
<sequence>MGRRAGAARVGIIATGAGKRTRHPAAVLLASAALCCAGIASSTTGYAQPASPAAPSGGSIGFSIPAQPLSSALDTFIRTTGWQISYPSALARGRRSSAVVGTMAPAQALQRLVAGTGLEVRIGAAGSAALVDPGSLPATISDNGSTVLDAITVSSGPGDVLADTPYETPGSTAYISAEQIERVPPSSPGDMFDLTPGVIASGNRVGPSMNLNIRGMQGQDRVNVMVDGTRQSNNSYRGYQGSRNEVYVDPDFLGGIEITEGPLGGAGGIGAMGGVVNMRTIEAGDIVRDGETYGVRIKGGLADNSISPPEAGTREIRERDWEDTLAEAWSGNIVAATTQENYDLLFGFSRRKNGNYFAGRNGRETYVDTRPRTPRETKFSPFGPGGEVLGTSQDVTSFIAKGALRWGDGHELELGYILYNNEYGELNETLLAFSVGSGIVIPVAQPEIQETTTHTLRARYSYDPSGNDLIGLKANLWGTDVDTETHGQDFERSVRTYGGDISNRALIDTTFGRFSVTTGAETVFEHAKADNAGVDNDLISPLSEPKGRRTMVGGFGEAQWEMTRWLTLEGNLRYDYYRADPDNSDFPNKKGGRLSPSSSITITPYEGLQIFGAYTEGWRPPSLRETSAGLENGYLVPNPDLDPETSRNFEFGVNLLRNDVFLDGDNLRFKAVRFSNNYEDYIARARLPFAGARYTWVNIDRAKFRGYELSAAYDAGFAFVEAGFTKYDKVEFCQSGVCSLDGIGTDYGIQNMPPKYSGHVTAGVRLLDRRLTLGGQAYYFGKRYGGYDQAPGAFVLPVYYTANAIFDIFAGYEINQNARLDFSIENLTDRYYLDPLSTGVVPSPGRTARLSFTARF</sequence>
<dbReference type="InterPro" id="IPR010917">
    <property type="entry name" value="TonB_rcpt_CS"/>
</dbReference>
<organism evidence="17 18">
    <name type="scientific">Kaustia mangrovi</name>
    <dbReference type="NCBI Taxonomy" id="2593653"/>
    <lineage>
        <taxon>Bacteria</taxon>
        <taxon>Pseudomonadati</taxon>
        <taxon>Pseudomonadota</taxon>
        <taxon>Alphaproteobacteria</taxon>
        <taxon>Hyphomicrobiales</taxon>
        <taxon>Parvibaculaceae</taxon>
        <taxon>Kaustia</taxon>
    </lineage>
</organism>
<dbReference type="PROSITE" id="PS52016">
    <property type="entry name" value="TONB_DEPENDENT_REC_3"/>
    <property type="match status" value="1"/>
</dbReference>
<evidence type="ECO:0000256" key="3">
    <source>
        <dbReference type="ARBA" id="ARBA00022448"/>
    </source>
</evidence>
<accession>A0A7S8HBP0</accession>
<dbReference type="PANTHER" id="PTHR30069:SF41">
    <property type="entry name" value="HEME_HEMOPEXIN UTILIZATION PROTEIN C"/>
    <property type="match status" value="1"/>
</dbReference>
<dbReference type="PANTHER" id="PTHR30069">
    <property type="entry name" value="TONB-DEPENDENT OUTER MEMBRANE RECEPTOR"/>
    <property type="match status" value="1"/>
</dbReference>
<gene>
    <name evidence="17" type="ORF">HW532_06605</name>
</gene>
<evidence type="ECO:0000313" key="18">
    <source>
        <dbReference type="Proteomes" id="UP000593594"/>
    </source>
</evidence>
<evidence type="ECO:0000259" key="16">
    <source>
        <dbReference type="SMART" id="SM00965"/>
    </source>
</evidence>
<dbReference type="Gene3D" id="3.55.50.30">
    <property type="match status" value="1"/>
</dbReference>
<evidence type="ECO:0000256" key="14">
    <source>
        <dbReference type="PROSITE-ProRule" id="PRU10144"/>
    </source>
</evidence>
<keyword evidence="18" id="KW-1185">Reference proteome</keyword>
<dbReference type="InterPro" id="IPR000531">
    <property type="entry name" value="Beta-barrel_TonB"/>
</dbReference>
<evidence type="ECO:0000256" key="6">
    <source>
        <dbReference type="ARBA" id="ARBA00022692"/>
    </source>
</evidence>
<dbReference type="InterPro" id="IPR036942">
    <property type="entry name" value="Beta-barrel_TonB_sf"/>
</dbReference>
<evidence type="ECO:0000256" key="8">
    <source>
        <dbReference type="ARBA" id="ARBA00023004"/>
    </source>
</evidence>
<keyword evidence="7" id="KW-0732">Signal</keyword>
<feature type="short sequence motif" description="TonB C-terminal box" evidence="14">
    <location>
        <begin position="839"/>
        <end position="856"/>
    </location>
</feature>
<dbReference type="SMART" id="SM00965">
    <property type="entry name" value="STN"/>
    <property type="match status" value="1"/>
</dbReference>
<dbReference type="Pfam" id="PF07660">
    <property type="entry name" value="STN"/>
    <property type="match status" value="1"/>
</dbReference>
<evidence type="ECO:0000256" key="11">
    <source>
        <dbReference type="ARBA" id="ARBA00023170"/>
    </source>
</evidence>
<dbReference type="Gene3D" id="2.170.130.10">
    <property type="entry name" value="TonB-dependent receptor, plug domain"/>
    <property type="match status" value="1"/>
</dbReference>
<dbReference type="AlphaFoldDB" id="A0A7S8HBP0"/>
<evidence type="ECO:0000256" key="15">
    <source>
        <dbReference type="RuleBase" id="RU003357"/>
    </source>
</evidence>
<comment type="similarity">
    <text evidence="2 13 15">Belongs to the TonB-dependent receptor family.</text>
</comment>